<protein>
    <submittedName>
        <fullName evidence="6">RNA polymerase sigma-70 factor</fullName>
    </submittedName>
</protein>
<dbReference type="InterPro" id="IPR000792">
    <property type="entry name" value="Tscrpt_reg_LuxR_C"/>
</dbReference>
<dbReference type="Gene3D" id="1.10.1740.10">
    <property type="match status" value="1"/>
</dbReference>
<dbReference type="Proteomes" id="UP000646484">
    <property type="component" value="Unassembled WGS sequence"/>
</dbReference>
<comment type="caution">
    <text evidence="6">The sequence shown here is derived from an EMBL/GenBank/DDBJ whole genome shotgun (WGS) entry which is preliminary data.</text>
</comment>
<dbReference type="InterPro" id="IPR014284">
    <property type="entry name" value="RNA_pol_sigma-70_dom"/>
</dbReference>
<dbReference type="InterPro" id="IPR013324">
    <property type="entry name" value="RNA_pol_sigma_r3/r4-like"/>
</dbReference>
<dbReference type="Gene3D" id="1.10.10.10">
    <property type="entry name" value="Winged helix-like DNA-binding domain superfamily/Winged helix DNA-binding domain"/>
    <property type="match status" value="1"/>
</dbReference>
<evidence type="ECO:0000256" key="4">
    <source>
        <dbReference type="ARBA" id="ARBA00023163"/>
    </source>
</evidence>
<evidence type="ECO:0000256" key="3">
    <source>
        <dbReference type="ARBA" id="ARBA00023082"/>
    </source>
</evidence>
<dbReference type="InterPro" id="IPR036388">
    <property type="entry name" value="WH-like_DNA-bd_sf"/>
</dbReference>
<dbReference type="EMBL" id="JACOOH010000001">
    <property type="protein sequence ID" value="MBC5620107.1"/>
    <property type="molecule type" value="Genomic_DNA"/>
</dbReference>
<evidence type="ECO:0000313" key="6">
    <source>
        <dbReference type="EMBL" id="MBC5620107.1"/>
    </source>
</evidence>
<dbReference type="InterPro" id="IPR039425">
    <property type="entry name" value="RNA_pol_sigma-70-like"/>
</dbReference>
<dbReference type="SUPFAM" id="SSF88659">
    <property type="entry name" value="Sigma3 and sigma4 domains of RNA polymerase sigma factors"/>
    <property type="match status" value="1"/>
</dbReference>
<name>A0ABR7CWU3_9BACT</name>
<gene>
    <name evidence="6" type="ORF">H8S64_03235</name>
</gene>
<dbReference type="PANTHER" id="PTHR43133:SF46">
    <property type="entry name" value="RNA POLYMERASE SIGMA-70 FACTOR ECF SUBFAMILY"/>
    <property type="match status" value="1"/>
</dbReference>
<dbReference type="NCBIfam" id="TIGR02985">
    <property type="entry name" value="Sig70_bacteroi1"/>
    <property type="match status" value="1"/>
</dbReference>
<keyword evidence="4" id="KW-0804">Transcription</keyword>
<organism evidence="6 7">
    <name type="scientific">Butyricimonas hominis</name>
    <dbReference type="NCBI Taxonomy" id="2763032"/>
    <lineage>
        <taxon>Bacteria</taxon>
        <taxon>Pseudomonadati</taxon>
        <taxon>Bacteroidota</taxon>
        <taxon>Bacteroidia</taxon>
        <taxon>Bacteroidales</taxon>
        <taxon>Odoribacteraceae</taxon>
        <taxon>Butyricimonas</taxon>
    </lineage>
</organism>
<proteinExistence type="inferred from homology"/>
<dbReference type="Pfam" id="PF08281">
    <property type="entry name" value="Sigma70_r4_2"/>
    <property type="match status" value="1"/>
</dbReference>
<keyword evidence="2" id="KW-0805">Transcription regulation</keyword>
<dbReference type="Pfam" id="PF04542">
    <property type="entry name" value="Sigma70_r2"/>
    <property type="match status" value="1"/>
</dbReference>
<reference evidence="6 7" key="1">
    <citation type="submission" date="2020-08" db="EMBL/GenBank/DDBJ databases">
        <title>Genome public.</title>
        <authorList>
            <person name="Liu C."/>
            <person name="Sun Q."/>
        </authorList>
    </citation>
    <scope>NUCLEOTIDE SEQUENCE [LARGE SCALE GENOMIC DNA]</scope>
    <source>
        <strain evidence="6 7">NSJ-56</strain>
    </source>
</reference>
<dbReference type="InterPro" id="IPR007627">
    <property type="entry name" value="RNA_pol_sigma70_r2"/>
</dbReference>
<evidence type="ECO:0000313" key="7">
    <source>
        <dbReference type="Proteomes" id="UP000646484"/>
    </source>
</evidence>
<dbReference type="InterPro" id="IPR014327">
    <property type="entry name" value="RNA_pol_sigma70_bacteroid"/>
</dbReference>
<keyword evidence="3" id="KW-0731">Sigma factor</keyword>
<keyword evidence="7" id="KW-1185">Reference proteome</keyword>
<dbReference type="InterPro" id="IPR013249">
    <property type="entry name" value="RNA_pol_sigma70_r4_t2"/>
</dbReference>
<evidence type="ECO:0000256" key="2">
    <source>
        <dbReference type="ARBA" id="ARBA00023015"/>
    </source>
</evidence>
<dbReference type="SMART" id="SM00421">
    <property type="entry name" value="HTH_LUXR"/>
    <property type="match status" value="1"/>
</dbReference>
<dbReference type="NCBIfam" id="TIGR02937">
    <property type="entry name" value="sigma70-ECF"/>
    <property type="match status" value="1"/>
</dbReference>
<dbReference type="CDD" id="cd06171">
    <property type="entry name" value="Sigma70_r4"/>
    <property type="match status" value="1"/>
</dbReference>
<evidence type="ECO:0000259" key="5">
    <source>
        <dbReference type="SMART" id="SM00421"/>
    </source>
</evidence>
<accession>A0ABR7CWU3</accession>
<dbReference type="PANTHER" id="PTHR43133">
    <property type="entry name" value="RNA POLYMERASE ECF-TYPE SIGMA FACTO"/>
    <property type="match status" value="1"/>
</dbReference>
<feature type="domain" description="HTH luxR-type" evidence="5">
    <location>
        <begin position="123"/>
        <end position="181"/>
    </location>
</feature>
<dbReference type="SUPFAM" id="SSF88946">
    <property type="entry name" value="Sigma2 domain of RNA polymerase sigma factors"/>
    <property type="match status" value="1"/>
</dbReference>
<evidence type="ECO:0000256" key="1">
    <source>
        <dbReference type="ARBA" id="ARBA00010641"/>
    </source>
</evidence>
<dbReference type="InterPro" id="IPR013325">
    <property type="entry name" value="RNA_pol_sigma_r2"/>
</dbReference>
<comment type="similarity">
    <text evidence="1">Belongs to the sigma-70 factor family. ECF subfamily.</text>
</comment>
<dbReference type="RefSeq" id="WP_141560916.1">
    <property type="nucleotide sequence ID" value="NZ_JACOOH010000001.1"/>
</dbReference>
<sequence>MSDELYTVEWLNEDYSEHFEGLYKFMYKRLYLFARNFLMDEALADDVVQEVFMGLWNKGKSMPENIPLERYLFTSVRNLCVDHHRKLNIIDKYQKHLVESEAMVYFPYGEEESERERKVKKLLAELPDMQRQVLELSVVEGLKYKEVAERLNIAEGTVHTHIKRAYKYIKTHLAFLLLFLYMIFK</sequence>